<dbReference type="Pfam" id="PF00536">
    <property type="entry name" value="SAM_1"/>
    <property type="match status" value="2"/>
</dbReference>
<feature type="compositionally biased region" description="Low complexity" evidence="2">
    <location>
        <begin position="254"/>
        <end position="295"/>
    </location>
</feature>
<evidence type="ECO:0000256" key="2">
    <source>
        <dbReference type="SAM" id="MobiDB-lite"/>
    </source>
</evidence>
<feature type="domain" description="SAM" evidence="3">
    <location>
        <begin position="1005"/>
        <end position="1070"/>
    </location>
</feature>
<feature type="region of interest" description="Disordered" evidence="2">
    <location>
        <begin position="1302"/>
        <end position="1369"/>
    </location>
</feature>
<reference evidence="4 5" key="1">
    <citation type="journal article" date="2024" name="bioRxiv">
        <title>A reference genome for Trichogramma kaykai: A tiny desert-dwelling parasitoid wasp with competing sex-ratio distorters.</title>
        <authorList>
            <person name="Culotta J."/>
            <person name="Lindsey A.R."/>
        </authorList>
    </citation>
    <scope>NUCLEOTIDE SEQUENCE [LARGE SCALE GENOMIC DNA]</scope>
    <source>
        <strain evidence="4 5">KSX58</strain>
    </source>
</reference>
<feature type="compositionally biased region" description="Low complexity" evidence="2">
    <location>
        <begin position="421"/>
        <end position="437"/>
    </location>
</feature>
<feature type="compositionally biased region" description="Low complexity" evidence="2">
    <location>
        <begin position="1307"/>
        <end position="1337"/>
    </location>
</feature>
<dbReference type="CDD" id="cd09570">
    <property type="entry name" value="SAM_kazrin_repeat3"/>
    <property type="match status" value="1"/>
</dbReference>
<feature type="compositionally biased region" description="Low complexity" evidence="2">
    <location>
        <begin position="725"/>
        <end position="739"/>
    </location>
</feature>
<gene>
    <name evidence="4" type="ORF">TKK_004349</name>
</gene>
<dbReference type="PROSITE" id="PS50105">
    <property type="entry name" value="SAM_DOMAIN"/>
    <property type="match status" value="2"/>
</dbReference>
<dbReference type="InterPro" id="IPR037616">
    <property type="entry name" value="Kazrin_SAM_rpt_3"/>
</dbReference>
<dbReference type="Gene3D" id="1.10.150.50">
    <property type="entry name" value="Transcription Factor, Ets-1"/>
    <property type="match status" value="3"/>
</dbReference>
<evidence type="ECO:0000313" key="5">
    <source>
        <dbReference type="Proteomes" id="UP001627154"/>
    </source>
</evidence>
<dbReference type="InterPro" id="IPR001660">
    <property type="entry name" value="SAM"/>
</dbReference>
<dbReference type="Proteomes" id="UP001627154">
    <property type="component" value="Unassembled WGS sequence"/>
</dbReference>
<accession>A0ABD2XD96</accession>
<comment type="caution">
    <text evidence="4">The sequence shown here is derived from an EMBL/GenBank/DDBJ whole genome shotgun (WGS) entry which is preliminary data.</text>
</comment>
<feature type="region of interest" description="Disordered" evidence="2">
    <location>
        <begin position="898"/>
        <end position="945"/>
    </location>
</feature>
<proteinExistence type="predicted"/>
<evidence type="ECO:0000313" key="4">
    <source>
        <dbReference type="EMBL" id="KAL3402747.1"/>
    </source>
</evidence>
<organism evidence="4 5">
    <name type="scientific">Trichogramma kaykai</name>
    <dbReference type="NCBI Taxonomy" id="54128"/>
    <lineage>
        <taxon>Eukaryota</taxon>
        <taxon>Metazoa</taxon>
        <taxon>Ecdysozoa</taxon>
        <taxon>Arthropoda</taxon>
        <taxon>Hexapoda</taxon>
        <taxon>Insecta</taxon>
        <taxon>Pterygota</taxon>
        <taxon>Neoptera</taxon>
        <taxon>Endopterygota</taxon>
        <taxon>Hymenoptera</taxon>
        <taxon>Apocrita</taxon>
        <taxon>Proctotrupomorpha</taxon>
        <taxon>Chalcidoidea</taxon>
        <taxon>Trichogrammatidae</taxon>
        <taxon>Trichogramma</taxon>
    </lineage>
</organism>
<feature type="coiled-coil region" evidence="1">
    <location>
        <begin position="568"/>
        <end position="634"/>
    </location>
</feature>
<dbReference type="EMBL" id="JBJJXI010000033">
    <property type="protein sequence ID" value="KAL3402747.1"/>
    <property type="molecule type" value="Genomic_DNA"/>
</dbReference>
<dbReference type="PANTHER" id="PTHR12776:SF1">
    <property type="entry name" value="KAZRIN"/>
    <property type="match status" value="1"/>
</dbReference>
<feature type="compositionally biased region" description="Low complexity" evidence="2">
    <location>
        <begin position="1258"/>
        <end position="1271"/>
    </location>
</feature>
<feature type="compositionally biased region" description="Polar residues" evidence="2">
    <location>
        <begin position="341"/>
        <end position="352"/>
    </location>
</feature>
<evidence type="ECO:0000256" key="1">
    <source>
        <dbReference type="SAM" id="Coils"/>
    </source>
</evidence>
<dbReference type="InterPro" id="IPR013761">
    <property type="entry name" value="SAM/pointed_sf"/>
</dbReference>
<protein>
    <recommendedName>
        <fullName evidence="3">SAM domain-containing protein</fullName>
    </recommendedName>
</protein>
<dbReference type="SMART" id="SM00454">
    <property type="entry name" value="SAM"/>
    <property type="match status" value="3"/>
</dbReference>
<evidence type="ECO:0000259" key="3">
    <source>
        <dbReference type="PROSITE" id="PS50105"/>
    </source>
</evidence>
<feature type="region of interest" description="Disordered" evidence="2">
    <location>
        <begin position="815"/>
        <end position="862"/>
    </location>
</feature>
<feature type="region of interest" description="Disordered" evidence="2">
    <location>
        <begin position="725"/>
        <end position="775"/>
    </location>
</feature>
<feature type="compositionally biased region" description="Basic and acidic residues" evidence="2">
    <location>
        <begin position="465"/>
        <end position="478"/>
    </location>
</feature>
<dbReference type="InterPro" id="IPR037614">
    <property type="entry name" value="Kazrin"/>
</dbReference>
<keyword evidence="5" id="KW-1185">Reference proteome</keyword>
<feature type="compositionally biased region" description="Pro residues" evidence="2">
    <location>
        <begin position="1347"/>
        <end position="1357"/>
    </location>
</feature>
<dbReference type="SUPFAM" id="SSF47769">
    <property type="entry name" value="SAM/Pointed domain"/>
    <property type="match status" value="2"/>
</dbReference>
<dbReference type="Pfam" id="PF07647">
    <property type="entry name" value="SAM_2"/>
    <property type="match status" value="1"/>
</dbReference>
<keyword evidence="1" id="KW-0175">Coiled coil</keyword>
<feature type="domain" description="SAM" evidence="3">
    <location>
        <begin position="1088"/>
        <end position="1146"/>
    </location>
</feature>
<name>A0ABD2XD96_9HYME</name>
<feature type="region of interest" description="Disordered" evidence="2">
    <location>
        <begin position="219"/>
        <end position="505"/>
    </location>
</feature>
<feature type="region of interest" description="Disordered" evidence="2">
    <location>
        <begin position="1249"/>
        <end position="1275"/>
    </location>
</feature>
<dbReference type="InterPro" id="IPR059089">
    <property type="entry name" value="Kazrin_N"/>
</dbReference>
<feature type="compositionally biased region" description="Basic and acidic residues" evidence="2">
    <location>
        <begin position="368"/>
        <end position="392"/>
    </location>
</feature>
<sequence>MDDRPTRFENVTPREEQVVYSLSQRLCAARSAQQEFVRRLSLLCSAVSSSGLVVACSGGSSLPTPLLASSQAVPHLMRVSFAREKSLSLSLSLSLSIFNNYLYRSRDYTAATSCVLWKMNTPDMFLSLNCACQDRIEEEPNPLSFSCETTAAAWNGSLAPLKSLNQLPSSSDESRINNVVAAKSALLLMRRIFADAQAKLRVMVEENVGAGLRLETELVDKQQQQQQPQPPPTTTTTRPSVQADQCPPVPARLNHINNNSNNSGSGSGSNNNVNNVRNNHGGSTSSSSSASSTTSTGGGSTPSSSSGGGGGGGGTGPPPANGLAVPGHNSTGAMDHAVVDSVNNKRLSSGSSPIDKRSSLSDKSVSPVDKRTSPIDRSKDPGDRASPLDRRNGSPCASPIDKQQPQLSRRPLMPALEKTRLAGSAGSSLDSHSDSASPISGTRPFFQRAGSERLQKQQQLLRPPSKQEDFLDGEPRTDDDNEPPGPAPGSRPCSPGHPLGLGDPMVASRLSNLRGHGHVELASSRRLRLENERLVAEVARLRRLLLTGASRGEVGAADESVIDDEARYVALEMELQHARETVQSLKADRKRLRAEKYDLINQTKALYATLEDKERELRDFIRNYEQRLRESEANLGRMQQPGANPEERELERERERWSLLRAARDEADRSITLAASLAEKEAALSHAHATIKELQRQLNDRGGSICLSDQESLVSFPRGSVNGAATPGAGSSGSGILASSGGGAPGNHNNNNNNNASLLAHNHGGSSGDLGPTLLGSGVGGGGSLLAGGGGTNSSSGLGSTTSGALGGFMAGDRGSCSADSGVRGSSDRESGGATSIGGNLSDSTADATTPKDCSPTLSPLNAFSRSMDNSVLSRSVEQLHSPLDGNGDLLHKRLIGGSKISSSGHHGHHQQERQAQQQQQQSPVGGVLQSVHSRSSAQRGGGTWGSISRVFARSRHRKTTSGVLGESATDAFDPYRSWSPLTEEGYAEKLRLLREAASIPMERWRAPTVLAWLEVALGMPQYGPRCAENVKSGKVLLELSDAELEAGLGVTHPLHRKKLRLAIEEHRHPNLVRYPCIGQLGHTWVSSEWLPDLGLAQYAESFATNMVDARMLDHLSKKELEKLLGVTRKFHQASIVHGINLLRMLNYDRQALAVRRHNCETVDADPLVWTNQRFIRWARAIDLAEYADNLKDSGVHGALVVLEPSFTGDTMATALGIPAAKQMIRRHLTAELEALVLPARANLEVVPRNGGPARPMSSLGSLGRGNRSSLHIQSPVNHYNSHGLISQQSVPIINATSTIDRRRSSLRGSLSRALGLRPKSDKASPSSSSETGSLTSQGHIYASCNSPPPPQLPPRPATISGSSRRHRRVKSIGDIDYLCGGGGSQMLPSAVSTAV</sequence>
<feature type="compositionally biased region" description="Low complexity" evidence="2">
    <location>
        <begin position="914"/>
        <end position="932"/>
    </location>
</feature>
<dbReference type="Pfam" id="PF25986">
    <property type="entry name" value="Kazrin"/>
    <property type="match status" value="1"/>
</dbReference>
<feature type="compositionally biased region" description="Polar residues" evidence="2">
    <location>
        <begin position="833"/>
        <end position="848"/>
    </location>
</feature>
<dbReference type="PANTHER" id="PTHR12776">
    <property type="entry name" value="KAZRIN-RELATED"/>
    <property type="match status" value="1"/>
</dbReference>
<feature type="compositionally biased region" description="Gly residues" evidence="2">
    <location>
        <begin position="296"/>
        <end position="315"/>
    </location>
</feature>
<feature type="compositionally biased region" description="Low complexity" evidence="2">
    <location>
        <begin position="746"/>
        <end position="775"/>
    </location>
</feature>